<comment type="caution">
    <text evidence="1">The sequence shown here is derived from an EMBL/GenBank/DDBJ whole genome shotgun (WGS) entry which is preliminary data.</text>
</comment>
<keyword evidence="2" id="KW-1185">Reference proteome</keyword>
<evidence type="ECO:0000313" key="1">
    <source>
        <dbReference type="EMBL" id="KAF3338987.1"/>
    </source>
</evidence>
<name>A0A833RCU7_9POAL</name>
<dbReference type="Proteomes" id="UP000623129">
    <property type="component" value="Unassembled WGS sequence"/>
</dbReference>
<dbReference type="EMBL" id="SWLB01000004">
    <property type="protein sequence ID" value="KAF3338987.1"/>
    <property type="molecule type" value="Genomic_DNA"/>
</dbReference>
<reference evidence="1" key="1">
    <citation type="submission" date="2020-01" db="EMBL/GenBank/DDBJ databases">
        <title>Genome sequence of Kobresia littledalei, the first chromosome-level genome in the family Cyperaceae.</title>
        <authorList>
            <person name="Qu G."/>
        </authorList>
    </citation>
    <scope>NUCLEOTIDE SEQUENCE</scope>
    <source>
        <strain evidence="1">C.B.Clarke</strain>
        <tissue evidence="1">Leaf</tissue>
    </source>
</reference>
<proteinExistence type="predicted"/>
<accession>A0A833RCU7</accession>
<organism evidence="1 2">
    <name type="scientific">Carex littledalei</name>
    <dbReference type="NCBI Taxonomy" id="544730"/>
    <lineage>
        <taxon>Eukaryota</taxon>
        <taxon>Viridiplantae</taxon>
        <taxon>Streptophyta</taxon>
        <taxon>Embryophyta</taxon>
        <taxon>Tracheophyta</taxon>
        <taxon>Spermatophyta</taxon>
        <taxon>Magnoliopsida</taxon>
        <taxon>Liliopsida</taxon>
        <taxon>Poales</taxon>
        <taxon>Cyperaceae</taxon>
        <taxon>Cyperoideae</taxon>
        <taxon>Cariceae</taxon>
        <taxon>Carex</taxon>
        <taxon>Carex subgen. Euthyceras</taxon>
    </lineage>
</organism>
<gene>
    <name evidence="1" type="ORF">FCM35_KLT16458</name>
</gene>
<evidence type="ECO:0000313" key="2">
    <source>
        <dbReference type="Proteomes" id="UP000623129"/>
    </source>
</evidence>
<sequence length="115" mass="13003">MVFRLICVRRINSFSLLKEAGFFNTMMGKSQKISKKRPVGFIPDYRNVVETVGESEVFASPTRIDSEDSCAPNPKSTRLNAVKTKGFDVPLQFFSLSKLSLSEKKELESQCRGEF</sequence>
<dbReference type="AlphaFoldDB" id="A0A833RCU7"/>
<dbReference type="OrthoDB" id="21449at2759"/>
<protein>
    <submittedName>
        <fullName evidence="1">Transcription factor GTE9-like protein</fullName>
    </submittedName>
</protein>